<dbReference type="EMBL" id="AAPE02062857">
    <property type="status" value="NOT_ANNOTATED_CDS"/>
    <property type="molecule type" value="Genomic_DNA"/>
</dbReference>
<feature type="compositionally biased region" description="Basic residues" evidence="10">
    <location>
        <begin position="1"/>
        <end position="12"/>
    </location>
</feature>
<evidence type="ECO:0000256" key="1">
    <source>
        <dbReference type="ARBA" id="ARBA00004286"/>
    </source>
</evidence>
<dbReference type="InParanoid" id="G1P3S5"/>
<dbReference type="GO" id="GO:0005654">
    <property type="term" value="C:nucleoplasm"/>
    <property type="evidence" value="ECO:0007669"/>
    <property type="project" value="Ensembl"/>
</dbReference>
<keyword evidence="5" id="KW-0597">Phosphoprotein</keyword>
<keyword evidence="6" id="KW-0164">Citrullination</keyword>
<feature type="compositionally biased region" description="Basic residues" evidence="10">
    <location>
        <begin position="238"/>
        <end position="254"/>
    </location>
</feature>
<comment type="subcellular location">
    <subcellularLocation>
        <location evidence="1">Chromosome</location>
    </subcellularLocation>
    <subcellularLocation>
        <location evidence="2">Nucleus</location>
        <location evidence="2">Nucleolus</location>
    </subcellularLocation>
</comment>
<reference evidence="11" key="3">
    <citation type="submission" date="2025-09" db="UniProtKB">
        <authorList>
            <consortium name="Ensembl"/>
        </authorList>
    </citation>
    <scope>IDENTIFICATION</scope>
</reference>
<evidence type="ECO:0000313" key="11">
    <source>
        <dbReference type="Ensembl" id="ENSMLUP00000004583.2"/>
    </source>
</evidence>
<name>G1P3S5_MYOLU</name>
<gene>
    <name evidence="11" type="primary">CCDC86</name>
</gene>
<dbReference type="FunCoup" id="G1P3S5">
    <property type="interactions" value="994"/>
</dbReference>
<keyword evidence="8" id="KW-0539">Nucleus</keyword>
<comment type="function">
    <text evidence="9">Required for proper chromosome segregation during mitosis and error-free mitotic progression.</text>
</comment>
<dbReference type="GO" id="GO:0140014">
    <property type="term" value="P:mitotic nuclear division"/>
    <property type="evidence" value="ECO:0007669"/>
    <property type="project" value="Ensembl"/>
</dbReference>
<evidence type="ECO:0000256" key="9">
    <source>
        <dbReference type="ARBA" id="ARBA00093307"/>
    </source>
</evidence>
<dbReference type="PANTHER" id="PTHR13557">
    <property type="entry name" value="COILED-COIL DOMAIN-CONTAINING PROTEIN 86"/>
    <property type="match status" value="1"/>
</dbReference>
<evidence type="ECO:0000256" key="8">
    <source>
        <dbReference type="ARBA" id="ARBA00023242"/>
    </source>
</evidence>
<evidence type="ECO:0000256" key="4">
    <source>
        <dbReference type="ARBA" id="ARBA00022454"/>
    </source>
</evidence>
<keyword evidence="12" id="KW-1185">Reference proteome</keyword>
<feature type="compositionally biased region" description="Basic residues" evidence="10">
    <location>
        <begin position="327"/>
        <end position="337"/>
    </location>
</feature>
<accession>G1P3S5</accession>
<sequence>MDTPLRRSRRLGGPKAELPESPTAAPRARRALAEFESSLEETREPASPRRVRQPGLESPRRQPETRPGSPSLGQGAGLGSPRREPGPGPGSPQGQQGPGLESPRRQPASSPERPRREPKPSGESPQVLGSRGGPGARVAPGAEELSRRPLQHQPSGPGSPEPHPGQQAPGPEPSPPPQELAPQPPGAPRGQRLPSQPPPARELARDGLCPKERTGPSAQAPAPKKRKEEAEVPIIPKGKPKSGRVWKDRAKKRFSQMVQDKPLRTSWRRKVKERQERKLAKDFARHLEEEKESAGSEEKKQRRAENLKRRLENERKAEIVQVIRNPAKLKRAKKKQLRSIEKRDTLALLQQPPRPAAKV</sequence>
<protein>
    <recommendedName>
        <fullName evidence="3">Coiled-coil domain-containing protein 86</fullName>
    </recommendedName>
</protein>
<organism evidence="11 12">
    <name type="scientific">Myotis lucifugus</name>
    <name type="common">Little brown bat</name>
    <dbReference type="NCBI Taxonomy" id="59463"/>
    <lineage>
        <taxon>Eukaryota</taxon>
        <taxon>Metazoa</taxon>
        <taxon>Chordata</taxon>
        <taxon>Craniata</taxon>
        <taxon>Vertebrata</taxon>
        <taxon>Euteleostomi</taxon>
        <taxon>Mammalia</taxon>
        <taxon>Eutheria</taxon>
        <taxon>Laurasiatheria</taxon>
        <taxon>Chiroptera</taxon>
        <taxon>Yangochiroptera</taxon>
        <taxon>Vespertilionidae</taxon>
        <taxon>Myotis</taxon>
    </lineage>
</organism>
<dbReference type="PANTHER" id="PTHR13557:SF1">
    <property type="entry name" value="COILED-COIL DOMAIN-CONTAINING PROTEIN 86"/>
    <property type="match status" value="1"/>
</dbReference>
<dbReference type="HOGENOM" id="CLU_065828_0_0_1"/>
<feature type="compositionally biased region" description="Low complexity" evidence="10">
    <location>
        <begin position="92"/>
        <end position="111"/>
    </location>
</feature>
<dbReference type="InterPro" id="IPR026570">
    <property type="entry name" value="CCDC86"/>
</dbReference>
<proteinExistence type="predicted"/>
<keyword evidence="7" id="KW-0175">Coiled coil</keyword>
<keyword evidence="4" id="KW-0158">Chromosome</keyword>
<evidence type="ECO:0000313" key="12">
    <source>
        <dbReference type="Proteomes" id="UP000001074"/>
    </source>
</evidence>
<dbReference type="GO" id="GO:0007059">
    <property type="term" value="P:chromosome segregation"/>
    <property type="evidence" value="ECO:0007669"/>
    <property type="project" value="Ensembl"/>
</dbReference>
<evidence type="ECO:0000256" key="2">
    <source>
        <dbReference type="ARBA" id="ARBA00004604"/>
    </source>
</evidence>
<reference evidence="11 12" key="1">
    <citation type="journal article" date="2011" name="Nature">
        <title>A high-resolution map of human evolutionary constraint using 29 mammals.</title>
        <authorList>
            <person name="Lindblad-Toh K."/>
            <person name="Garber M."/>
            <person name="Zuk O."/>
            <person name="Lin M.F."/>
            <person name="Parker B.J."/>
            <person name="Washietl S."/>
            <person name="Kheradpour P."/>
            <person name="Ernst J."/>
            <person name="Jordan G."/>
            <person name="Mauceli E."/>
            <person name="Ward L.D."/>
            <person name="Lowe C.B."/>
            <person name="Holloway A.K."/>
            <person name="Clamp M."/>
            <person name="Gnerre S."/>
            <person name="Alfoldi J."/>
            <person name="Beal K."/>
            <person name="Chang J."/>
            <person name="Clawson H."/>
            <person name="Cuff J."/>
            <person name="Di Palma F."/>
            <person name="Fitzgerald S."/>
            <person name="Flicek P."/>
            <person name="Guttman M."/>
            <person name="Hubisz M.J."/>
            <person name="Jaffe D.B."/>
            <person name="Jungreis I."/>
            <person name="Kent W.J."/>
            <person name="Kostka D."/>
            <person name="Lara M."/>
            <person name="Martins A.L."/>
            <person name="Massingham T."/>
            <person name="Moltke I."/>
            <person name="Raney B.J."/>
            <person name="Rasmussen M.D."/>
            <person name="Robinson J."/>
            <person name="Stark A."/>
            <person name="Vilella A.J."/>
            <person name="Wen J."/>
            <person name="Xie X."/>
            <person name="Zody M.C."/>
            <person name="Baldwin J."/>
            <person name="Bloom T."/>
            <person name="Chin C.W."/>
            <person name="Heiman D."/>
            <person name="Nicol R."/>
            <person name="Nusbaum C."/>
            <person name="Young S."/>
            <person name="Wilkinson J."/>
            <person name="Worley K.C."/>
            <person name="Kovar C.L."/>
            <person name="Muzny D.M."/>
            <person name="Gibbs R.A."/>
            <person name="Cree A."/>
            <person name="Dihn H.H."/>
            <person name="Fowler G."/>
            <person name="Jhangiani S."/>
            <person name="Joshi V."/>
            <person name="Lee S."/>
            <person name="Lewis L.R."/>
            <person name="Nazareth L.V."/>
            <person name="Okwuonu G."/>
            <person name="Santibanez J."/>
            <person name="Warren W.C."/>
            <person name="Mardis E.R."/>
            <person name="Weinstock G.M."/>
            <person name="Wilson R.K."/>
            <person name="Delehaunty K."/>
            <person name="Dooling D."/>
            <person name="Fronik C."/>
            <person name="Fulton L."/>
            <person name="Fulton B."/>
            <person name="Graves T."/>
            <person name="Minx P."/>
            <person name="Sodergren E."/>
            <person name="Birney E."/>
            <person name="Margulies E.H."/>
            <person name="Herrero J."/>
            <person name="Green E.D."/>
            <person name="Haussler D."/>
            <person name="Siepel A."/>
            <person name="Goldman N."/>
            <person name="Pollard K.S."/>
            <person name="Pedersen J.S."/>
            <person name="Lander E.S."/>
            <person name="Kellis M."/>
        </authorList>
    </citation>
    <scope>NUCLEOTIDE SEQUENCE [LARGE SCALE GENOMIC DNA]</scope>
</reference>
<dbReference type="GeneTree" id="ENSGT00390000017281"/>
<reference evidence="11" key="2">
    <citation type="submission" date="2025-08" db="UniProtKB">
        <authorList>
            <consortium name="Ensembl"/>
        </authorList>
    </citation>
    <scope>IDENTIFICATION</scope>
</reference>
<dbReference type="Ensembl" id="ENSMLUT00000005026.2">
    <property type="protein sequence ID" value="ENSMLUP00000004583.2"/>
    <property type="gene ID" value="ENSMLUG00000005025.2"/>
</dbReference>
<dbReference type="AlphaFoldDB" id="G1P3S5"/>
<feature type="compositionally biased region" description="Basic and acidic residues" evidence="10">
    <location>
        <begin position="202"/>
        <end position="214"/>
    </location>
</feature>
<evidence type="ECO:0000256" key="5">
    <source>
        <dbReference type="ARBA" id="ARBA00022553"/>
    </source>
</evidence>
<evidence type="ECO:0000256" key="3">
    <source>
        <dbReference type="ARBA" id="ARBA00016738"/>
    </source>
</evidence>
<feature type="compositionally biased region" description="Basic and acidic residues" evidence="10">
    <location>
        <begin position="273"/>
        <end position="318"/>
    </location>
</feature>
<evidence type="ECO:0000256" key="6">
    <source>
        <dbReference type="ARBA" id="ARBA00022934"/>
    </source>
</evidence>
<dbReference type="OMA" id="PKCSQDQ"/>
<evidence type="ECO:0000256" key="7">
    <source>
        <dbReference type="ARBA" id="ARBA00023054"/>
    </source>
</evidence>
<dbReference type="GO" id="GO:0005730">
    <property type="term" value="C:nucleolus"/>
    <property type="evidence" value="ECO:0007669"/>
    <property type="project" value="UniProtKB-SubCell"/>
</dbReference>
<dbReference type="eggNOG" id="KOG4538">
    <property type="taxonomic scope" value="Eukaryota"/>
</dbReference>
<feature type="region of interest" description="Disordered" evidence="10">
    <location>
        <begin position="1"/>
        <end position="359"/>
    </location>
</feature>
<dbReference type="GO" id="GO:0005694">
    <property type="term" value="C:chromosome"/>
    <property type="evidence" value="ECO:0007669"/>
    <property type="project" value="UniProtKB-SubCell"/>
</dbReference>
<feature type="compositionally biased region" description="Pro residues" evidence="10">
    <location>
        <begin position="170"/>
        <end position="187"/>
    </location>
</feature>
<evidence type="ECO:0000256" key="10">
    <source>
        <dbReference type="SAM" id="MobiDB-lite"/>
    </source>
</evidence>
<dbReference type="Proteomes" id="UP000001074">
    <property type="component" value="Unassembled WGS sequence"/>
</dbReference>
<dbReference type="STRING" id="59463.ENSMLUP00000004583"/>